<name>A0A9D4IAC8_DREPO</name>
<gene>
    <name evidence="1" type="ORF">DPMN_187439</name>
</gene>
<dbReference type="Pfam" id="PF15112">
    <property type="entry name" value="DUF4559"/>
    <property type="match status" value="1"/>
</dbReference>
<sequence length="1290" mass="146947">MAATSNMFSDNKTNNWFKACLALNVTKEGLAYLLDTELQKIHATVGRGCGNCSIEKLIPCPTLPFCNKSKHKCRFHASQKPKQCSVCDQVKQNITVYHRYSKPSWRNTDAKKWASDSWEIGKCFLPPDGYGRVPTVQESDFNGVISIMLNCTHFQNCLSSSCISPPPPDKQCPLEMVRQIGRDVRHTSDCKITDADLQGYFQTLSTLLADPICLQHDHSAKTAHARLDHLQNDRMSLTELGEMLKGAYQTLENVKMAGECFSKEAEKTLRAGIKRIKSMKKIGEQRLKSTTKVGEQRLKTMTKVVEQRIESKRKDAEQKLESKIQDGTQRIESNVNDGIVRIQQSARKTASEDYERGVADLRQRLIQHYNDTTCNVPLLTLDQSLDKRITDMYAAPKIHQIKIEKDGKLVKNEKQVLTYKELFYTDNKLIQRIYIQGEPGRGKSTCAVKLVDDWCNSNQPSSGASIKHPAFEDRLTIQKFKLLFFITLRDSRDQTDVTQMIKKQLIDKMFFEDECADVYKLLVQILKTEICLVVREGLDEWVSPSDSNLAEPSMAGFSKDTCTVLTTSRPWKLADERIKNSQIDSLFEIEGISDPYAFAKNILRCIIHQKKDLQKTVDTFNLFVSRRKLQSLSSSPMLYALVICTWVDTIEDEAHLKGYSLCILYTTLLESLCKKANSATGYFNESTPPPVHCFYSSSYLQPNIEHLDKLAEVAFKLLFSSERESSIVFDDITLSNHFSNEEFTVRKMFALKAGILTNRNDKSRTGRSYSFVHKTVQEFLAAYHIACNPRVIDDVISRYLKLNTCLYLDIAQVLIFVCGMKICAANELSALMNQCHVVDVHPPRPYSPCDFQLIIESGIREAAANKQDDIHLQLSHFYITKSNVRDCNVIWSTNTSNVELLLVVTSSVFFGTMQSLVSSDEHPSHFEVNLSSCNKLKSLQLSGKHMWLIDTASPAASEHPVWIILDSTDPAQCADPPPVLPSIERILLDHVTCSSSWLRSLFRTLMALDHEVVCELKDCDIQSFAMHAVSRSYTDISAKLQTSNNTFNMQIYNHTRVTKRKNWEVVYDCPGLWESLRGRNIKSLTLSGRDQCLNVNHLESLSQSLSSLKQLNTLTIYVLRFINIRLPKSLKHLHIYCNGLSAIQLRKCVNILSACDQQIEVKLEFGCSFIKENKIEWNFEYDSSDMFCFQPIPVEKYMTILQELETAQNVAMKRFRIYDRIRSNMLTGDADSAWSVRGSVGHGVDNDNVDIENVQDKTYIKFIRYINNDIINRISMRFLMIPASNLSTRL</sequence>
<keyword evidence="2" id="KW-1185">Reference proteome</keyword>
<protein>
    <recommendedName>
        <fullName evidence="3">NACHT domain-containing protein</fullName>
    </recommendedName>
</protein>
<organism evidence="1 2">
    <name type="scientific">Dreissena polymorpha</name>
    <name type="common">Zebra mussel</name>
    <name type="synonym">Mytilus polymorpha</name>
    <dbReference type="NCBI Taxonomy" id="45954"/>
    <lineage>
        <taxon>Eukaryota</taxon>
        <taxon>Metazoa</taxon>
        <taxon>Spiralia</taxon>
        <taxon>Lophotrochozoa</taxon>
        <taxon>Mollusca</taxon>
        <taxon>Bivalvia</taxon>
        <taxon>Autobranchia</taxon>
        <taxon>Heteroconchia</taxon>
        <taxon>Euheterodonta</taxon>
        <taxon>Imparidentia</taxon>
        <taxon>Neoheterodontei</taxon>
        <taxon>Myida</taxon>
        <taxon>Dreissenoidea</taxon>
        <taxon>Dreissenidae</taxon>
        <taxon>Dreissena</taxon>
    </lineage>
</organism>
<dbReference type="PANTHER" id="PTHR46844">
    <property type="entry name" value="SLR5058 PROTEIN"/>
    <property type="match status" value="1"/>
</dbReference>
<dbReference type="OrthoDB" id="8964250at2759"/>
<dbReference type="Proteomes" id="UP000828390">
    <property type="component" value="Unassembled WGS sequence"/>
</dbReference>
<reference evidence="1" key="2">
    <citation type="submission" date="2020-11" db="EMBL/GenBank/DDBJ databases">
        <authorList>
            <person name="McCartney M.A."/>
            <person name="Auch B."/>
            <person name="Kono T."/>
            <person name="Mallez S."/>
            <person name="Becker A."/>
            <person name="Gohl D.M."/>
            <person name="Silverstein K.A.T."/>
            <person name="Koren S."/>
            <person name="Bechman K.B."/>
            <person name="Herman A."/>
            <person name="Abrahante J.E."/>
            <person name="Garbe J."/>
        </authorList>
    </citation>
    <scope>NUCLEOTIDE SEQUENCE</scope>
    <source>
        <strain evidence="1">Duluth1</strain>
        <tissue evidence="1">Whole animal</tissue>
    </source>
</reference>
<evidence type="ECO:0000313" key="1">
    <source>
        <dbReference type="EMBL" id="KAH3752813.1"/>
    </source>
</evidence>
<comment type="caution">
    <text evidence="1">The sequence shown here is derived from an EMBL/GenBank/DDBJ whole genome shotgun (WGS) entry which is preliminary data.</text>
</comment>
<reference evidence="1" key="1">
    <citation type="journal article" date="2019" name="bioRxiv">
        <title>The Genome of the Zebra Mussel, Dreissena polymorpha: A Resource for Invasive Species Research.</title>
        <authorList>
            <person name="McCartney M.A."/>
            <person name="Auch B."/>
            <person name="Kono T."/>
            <person name="Mallez S."/>
            <person name="Zhang Y."/>
            <person name="Obille A."/>
            <person name="Becker A."/>
            <person name="Abrahante J.E."/>
            <person name="Garbe J."/>
            <person name="Badalamenti J.P."/>
            <person name="Herman A."/>
            <person name="Mangelson H."/>
            <person name="Liachko I."/>
            <person name="Sullivan S."/>
            <person name="Sone E.D."/>
            <person name="Koren S."/>
            <person name="Silverstein K.A.T."/>
            <person name="Beckman K.B."/>
            <person name="Gohl D.M."/>
        </authorList>
    </citation>
    <scope>NUCLEOTIDE SEQUENCE</scope>
    <source>
        <strain evidence="1">Duluth1</strain>
        <tissue evidence="1">Whole animal</tissue>
    </source>
</reference>
<dbReference type="EMBL" id="JAIWYP010000010">
    <property type="protein sequence ID" value="KAH3752813.1"/>
    <property type="molecule type" value="Genomic_DNA"/>
</dbReference>
<evidence type="ECO:0000313" key="2">
    <source>
        <dbReference type="Proteomes" id="UP000828390"/>
    </source>
</evidence>
<dbReference type="SUPFAM" id="SSF52540">
    <property type="entry name" value="P-loop containing nucleoside triphosphate hydrolases"/>
    <property type="match status" value="1"/>
</dbReference>
<dbReference type="InterPro" id="IPR027897">
    <property type="entry name" value="DUF4559"/>
</dbReference>
<proteinExistence type="predicted"/>
<accession>A0A9D4IAC8</accession>
<dbReference type="Gene3D" id="3.40.50.300">
    <property type="entry name" value="P-loop containing nucleotide triphosphate hydrolases"/>
    <property type="match status" value="1"/>
</dbReference>
<dbReference type="InterPro" id="IPR027417">
    <property type="entry name" value="P-loop_NTPase"/>
</dbReference>
<dbReference type="PANTHER" id="PTHR46844:SF1">
    <property type="entry name" value="SLR5058 PROTEIN"/>
    <property type="match status" value="1"/>
</dbReference>
<evidence type="ECO:0008006" key="3">
    <source>
        <dbReference type="Google" id="ProtNLM"/>
    </source>
</evidence>